<dbReference type="InterPro" id="IPR010987">
    <property type="entry name" value="Glutathione-S-Trfase_C-like"/>
</dbReference>
<dbReference type="FunFam" id="1.20.1050.10:FF:000004">
    <property type="entry name" value="Glutathione S-transferase F2"/>
    <property type="match status" value="1"/>
</dbReference>
<evidence type="ECO:0000256" key="2">
    <source>
        <dbReference type="ARBA" id="ARBA00012452"/>
    </source>
</evidence>
<dbReference type="SUPFAM" id="SSF52833">
    <property type="entry name" value="Thioredoxin-like"/>
    <property type="match status" value="1"/>
</dbReference>
<evidence type="ECO:0000259" key="5">
    <source>
        <dbReference type="PROSITE" id="PS50404"/>
    </source>
</evidence>
<accession>A0A0J8BQR3</accession>
<dbReference type="GO" id="GO:0005737">
    <property type="term" value="C:cytoplasm"/>
    <property type="evidence" value="ECO:0007669"/>
    <property type="project" value="TreeGrafter"/>
</dbReference>
<dbReference type="KEGG" id="bvg:104902957"/>
<name>A0A0J8BQR3_BETVV</name>
<evidence type="ECO:0000256" key="1">
    <source>
        <dbReference type="ARBA" id="ARBA00010128"/>
    </source>
</evidence>
<dbReference type="Gene3D" id="1.20.1050.10">
    <property type="match status" value="1"/>
</dbReference>
<dbReference type="SFLD" id="SFLDG00358">
    <property type="entry name" value="Main_(cytGST)"/>
    <property type="match status" value="1"/>
</dbReference>
<dbReference type="PROSITE" id="PS50405">
    <property type="entry name" value="GST_CTER"/>
    <property type="match status" value="1"/>
</dbReference>
<dbReference type="AlphaFoldDB" id="A0A0J8BQR3"/>
<dbReference type="OrthoDB" id="422574at2759"/>
<dbReference type="SUPFAM" id="SSF47616">
    <property type="entry name" value="GST C-terminal domain-like"/>
    <property type="match status" value="1"/>
</dbReference>
<evidence type="ECO:0000259" key="6">
    <source>
        <dbReference type="PROSITE" id="PS50405"/>
    </source>
</evidence>
<dbReference type="Proteomes" id="UP000035740">
    <property type="component" value="Chromosome 9"/>
</dbReference>
<dbReference type="PROSITE" id="PS50404">
    <property type="entry name" value="GST_NTER"/>
    <property type="match status" value="1"/>
</dbReference>
<dbReference type="InterPro" id="IPR040079">
    <property type="entry name" value="Glutathione_S-Trfase"/>
</dbReference>
<dbReference type="eggNOG" id="KOG0867">
    <property type="taxonomic scope" value="Eukaryota"/>
</dbReference>
<sequence>MGIKIHGIPHSGATLRVLAAAEEKELDFELVPVDLKSGAHKQQPFLSLNPFGQIPAFEDGDNKLFESRAITQYIAHTYESKGTSLIHKGKQIIDVGIWMEVEAHQFDPAASKLLWELIYKSFFGIEIDNAVVEENETKLAKVLDVYEARLATSKYLGGDSFTLADLHHLPALHNLSGTKVKHLFDERPHVSAWCKDILARPAWEKVVALLKQA</sequence>
<gene>
    <name evidence="7" type="ORF">BVRB_9g206010</name>
</gene>
<dbReference type="GO" id="GO:0043295">
    <property type="term" value="F:glutathione binding"/>
    <property type="evidence" value="ECO:0007669"/>
    <property type="project" value="TreeGrafter"/>
</dbReference>
<keyword evidence="8" id="KW-1185">Reference proteome</keyword>
<dbReference type="PANTHER" id="PTHR43900:SF47">
    <property type="entry name" value="GLUTATHIONE S-TRANSFERASE F6-RELATED"/>
    <property type="match status" value="1"/>
</dbReference>
<dbReference type="CDD" id="cd03187">
    <property type="entry name" value="GST_C_Phi"/>
    <property type="match status" value="1"/>
</dbReference>
<dbReference type="InterPro" id="IPR034347">
    <property type="entry name" value="GST_Phi_C"/>
</dbReference>
<dbReference type="SFLD" id="SFLDS00019">
    <property type="entry name" value="Glutathione_Transferase_(cytos"/>
    <property type="match status" value="1"/>
</dbReference>
<dbReference type="SFLD" id="SFLDG01154">
    <property type="entry name" value="Main.5:_Phi-like"/>
    <property type="match status" value="1"/>
</dbReference>
<feature type="domain" description="GST C-terminal" evidence="6">
    <location>
        <begin position="88"/>
        <end position="213"/>
    </location>
</feature>
<dbReference type="CDD" id="cd03053">
    <property type="entry name" value="GST_N_Phi"/>
    <property type="match status" value="1"/>
</dbReference>
<dbReference type="GO" id="GO:0004364">
    <property type="term" value="F:glutathione transferase activity"/>
    <property type="evidence" value="ECO:0007669"/>
    <property type="project" value="UniProtKB-EC"/>
</dbReference>
<comment type="similarity">
    <text evidence="1">Belongs to the GST superfamily. Phi family.</text>
</comment>
<reference evidence="7 8" key="1">
    <citation type="journal article" date="2014" name="Nature">
        <title>The genome of the recently domesticated crop plant sugar beet (Beta vulgaris).</title>
        <authorList>
            <person name="Dohm J.C."/>
            <person name="Minoche A.E."/>
            <person name="Holtgrawe D."/>
            <person name="Capella-Gutierrez S."/>
            <person name="Zakrzewski F."/>
            <person name="Tafer H."/>
            <person name="Rupp O."/>
            <person name="Sorensen T.R."/>
            <person name="Stracke R."/>
            <person name="Reinhardt R."/>
            <person name="Goesmann A."/>
            <person name="Kraft T."/>
            <person name="Schulz B."/>
            <person name="Stadler P.F."/>
            <person name="Schmidt T."/>
            <person name="Gabaldon T."/>
            <person name="Lehrach H."/>
            <person name="Weisshaar B."/>
            <person name="Himmelbauer H."/>
        </authorList>
    </citation>
    <scope>NUCLEOTIDE SEQUENCE [LARGE SCALE GENOMIC DNA]</scope>
    <source>
        <tissue evidence="7">Taproot</tissue>
    </source>
</reference>
<evidence type="ECO:0000256" key="4">
    <source>
        <dbReference type="ARBA" id="ARBA00047960"/>
    </source>
</evidence>
<dbReference type="InterPro" id="IPR004046">
    <property type="entry name" value="GST_C"/>
</dbReference>
<feature type="domain" description="GST N-terminal" evidence="5">
    <location>
        <begin position="1"/>
        <end position="82"/>
    </location>
</feature>
<dbReference type="GO" id="GO:0006749">
    <property type="term" value="P:glutathione metabolic process"/>
    <property type="evidence" value="ECO:0007669"/>
    <property type="project" value="TreeGrafter"/>
</dbReference>
<dbReference type="Gene3D" id="3.40.30.10">
    <property type="entry name" value="Glutaredoxin"/>
    <property type="match status" value="1"/>
</dbReference>
<dbReference type="PANTHER" id="PTHR43900">
    <property type="entry name" value="GLUTATHIONE S-TRANSFERASE RHO"/>
    <property type="match status" value="1"/>
</dbReference>
<dbReference type="OMA" id="WHERMVE"/>
<dbReference type="EC" id="2.5.1.18" evidence="2"/>
<protein>
    <recommendedName>
        <fullName evidence="2">glutathione transferase</fullName>
        <ecNumber evidence="2">2.5.1.18</ecNumber>
    </recommendedName>
</protein>
<proteinExistence type="inferred from homology"/>
<dbReference type="Pfam" id="PF00043">
    <property type="entry name" value="GST_C"/>
    <property type="match status" value="1"/>
</dbReference>
<dbReference type="Gramene" id="KMT02283">
    <property type="protein sequence ID" value="KMT02283"/>
    <property type="gene ID" value="BVRB_9g206010"/>
</dbReference>
<dbReference type="Pfam" id="PF02798">
    <property type="entry name" value="GST_N"/>
    <property type="match status" value="1"/>
</dbReference>
<dbReference type="InterPro" id="IPR036282">
    <property type="entry name" value="Glutathione-S-Trfase_C_sf"/>
</dbReference>
<dbReference type="EMBL" id="KQ090177">
    <property type="protein sequence ID" value="KMT02283.1"/>
    <property type="molecule type" value="Genomic_DNA"/>
</dbReference>
<evidence type="ECO:0000313" key="7">
    <source>
        <dbReference type="EMBL" id="KMT02283.1"/>
    </source>
</evidence>
<dbReference type="InterPro" id="IPR036249">
    <property type="entry name" value="Thioredoxin-like_sf"/>
</dbReference>
<evidence type="ECO:0000256" key="3">
    <source>
        <dbReference type="ARBA" id="ARBA00022679"/>
    </source>
</evidence>
<keyword evidence="3" id="KW-0808">Transferase</keyword>
<dbReference type="GO" id="GO:0009407">
    <property type="term" value="P:toxin catabolic process"/>
    <property type="evidence" value="ECO:0007669"/>
    <property type="project" value="UniProtKB-ARBA"/>
</dbReference>
<organism evidence="7 8">
    <name type="scientific">Beta vulgaris subsp. vulgaris</name>
    <name type="common">Beet</name>
    <dbReference type="NCBI Taxonomy" id="3555"/>
    <lineage>
        <taxon>Eukaryota</taxon>
        <taxon>Viridiplantae</taxon>
        <taxon>Streptophyta</taxon>
        <taxon>Embryophyta</taxon>
        <taxon>Tracheophyta</taxon>
        <taxon>Spermatophyta</taxon>
        <taxon>Magnoliopsida</taxon>
        <taxon>eudicotyledons</taxon>
        <taxon>Gunneridae</taxon>
        <taxon>Pentapetalae</taxon>
        <taxon>Caryophyllales</taxon>
        <taxon>Chenopodiaceae</taxon>
        <taxon>Betoideae</taxon>
        <taxon>Beta</taxon>
    </lineage>
</organism>
<comment type="catalytic activity">
    <reaction evidence="4">
        <text>RX + glutathione = an S-substituted glutathione + a halide anion + H(+)</text>
        <dbReference type="Rhea" id="RHEA:16437"/>
        <dbReference type="ChEBI" id="CHEBI:15378"/>
        <dbReference type="ChEBI" id="CHEBI:16042"/>
        <dbReference type="ChEBI" id="CHEBI:17792"/>
        <dbReference type="ChEBI" id="CHEBI:57925"/>
        <dbReference type="ChEBI" id="CHEBI:90779"/>
        <dbReference type="EC" id="2.5.1.18"/>
    </reaction>
</comment>
<evidence type="ECO:0000313" key="8">
    <source>
        <dbReference type="Proteomes" id="UP000035740"/>
    </source>
</evidence>
<dbReference type="InterPro" id="IPR004045">
    <property type="entry name" value="Glutathione_S-Trfase_N"/>
</dbReference>
<dbReference type="FunFam" id="3.40.30.10:FF:000016">
    <property type="entry name" value="Glutathione S-transferase F2"/>
    <property type="match status" value="1"/>
</dbReference>